<sequence>MPNLPCRCRYVHDLSPIPDDGFQVLPDWATGKLLFTDAATTDEWELQQVRTAALTRLYSCPNCEAVMWDKAGNDEYTTYVPCKRLIRIYADLADRDEDGGVRLRHARTLEDLQRQRLLLQHGGYIVVHDGHDEVYVCLDEPSDDGGTWIARPIDDAVVADLRALGR</sequence>
<dbReference type="AlphaFoldDB" id="A0A239MFQ5"/>
<keyword evidence="2" id="KW-1185">Reference proteome</keyword>
<evidence type="ECO:0000313" key="2">
    <source>
        <dbReference type="Proteomes" id="UP000198362"/>
    </source>
</evidence>
<reference evidence="1 2" key="1">
    <citation type="submission" date="2017-06" db="EMBL/GenBank/DDBJ databases">
        <authorList>
            <person name="Kim H.J."/>
            <person name="Triplett B.A."/>
        </authorList>
    </citation>
    <scope>NUCLEOTIDE SEQUENCE [LARGE SCALE GENOMIC DNA]</scope>
    <source>
        <strain evidence="1 2">CGMCC 4.5593</strain>
    </source>
</reference>
<dbReference type="Proteomes" id="UP000198362">
    <property type="component" value="Unassembled WGS sequence"/>
</dbReference>
<name>A0A239MFQ5_9ACTN</name>
<dbReference type="RefSeq" id="WP_144022608.1">
    <property type="nucleotide sequence ID" value="NZ_FZPH01000005.1"/>
</dbReference>
<gene>
    <name evidence="1" type="ORF">SAMN05421812_105387</name>
</gene>
<protein>
    <submittedName>
        <fullName evidence="1">Uncharacterized protein</fullName>
    </submittedName>
</protein>
<proteinExistence type="predicted"/>
<accession>A0A239MFQ5</accession>
<evidence type="ECO:0000313" key="1">
    <source>
        <dbReference type="EMBL" id="SNT41013.1"/>
    </source>
</evidence>
<dbReference type="EMBL" id="FZPH01000005">
    <property type="protein sequence ID" value="SNT41013.1"/>
    <property type="molecule type" value="Genomic_DNA"/>
</dbReference>
<organism evidence="1 2">
    <name type="scientific">Asanoa hainanensis</name>
    <dbReference type="NCBI Taxonomy" id="560556"/>
    <lineage>
        <taxon>Bacteria</taxon>
        <taxon>Bacillati</taxon>
        <taxon>Actinomycetota</taxon>
        <taxon>Actinomycetes</taxon>
        <taxon>Micromonosporales</taxon>
        <taxon>Micromonosporaceae</taxon>
        <taxon>Asanoa</taxon>
    </lineage>
</organism>
<dbReference type="OrthoDB" id="1821427at2"/>